<dbReference type="EMBL" id="KC977571">
    <property type="protein sequence ID" value="ATE82274.1"/>
    <property type="molecule type" value="Genomic_DNA"/>
</dbReference>
<accession>A0A291ATU2</accession>
<dbReference type="InterPro" id="IPR036770">
    <property type="entry name" value="Ankyrin_rpt-contain_sf"/>
</dbReference>
<evidence type="ECO:0000313" key="3">
    <source>
        <dbReference type="Proteomes" id="UP000204584"/>
    </source>
</evidence>
<dbReference type="InterPro" id="IPR052050">
    <property type="entry name" value="SecEffector_AnkRepeat"/>
</dbReference>
<dbReference type="PANTHER" id="PTHR46586:SF3">
    <property type="entry name" value="ANKYRIN REPEAT-CONTAINING PROTEIN"/>
    <property type="match status" value="1"/>
</dbReference>
<organism evidence="2 3">
    <name type="scientific">Pandoravirus salinus</name>
    <dbReference type="NCBI Taxonomy" id="1349410"/>
    <lineage>
        <taxon>Viruses</taxon>
        <taxon>Pandoravirus</taxon>
    </lineage>
</organism>
<keyword evidence="3" id="KW-1185">Reference proteome</keyword>
<dbReference type="Proteomes" id="UP000204584">
    <property type="component" value="Segment"/>
</dbReference>
<dbReference type="KEGG" id="vg:34568360"/>
<dbReference type="Pfam" id="PF13637">
    <property type="entry name" value="Ank_4"/>
    <property type="match status" value="1"/>
</dbReference>
<evidence type="ECO:0000313" key="2">
    <source>
        <dbReference type="EMBL" id="ATE82274.1"/>
    </source>
</evidence>
<sequence length="450" mass="50294">MKKQKAHRRPRKRRRTIDGRTLAGAVQGPTVIDMPSEILYRIAGLLDDVSFCAIRLAHRRFRVHMADEIERVRRVPRWLRADREQLCRQGDAVAVRALCKYGAPFTLCHLYEAAAHGHLDVVAAIHDRGTSTRSGWVSAPPRPGRTERRLFDYWITPNDTAVDFFGEPVDGVMHQENNFSVAPTSVMNITAGNGHLDVVKFLHDHRTEGCTTDAMNDAAAFGHLDVVKFLHANRSEGCTPRAIVGAARLGHVDMVAWLYRNRPECAVPPSAALDDAARYGHTDVVLFLHDRAQVPLTQTAMAKAVVHGHFDVAVYMRSHGIDECRPEDMDEAAGNGHLDMLRFLQWTGTARCTPRAMTLAALSGHLDVVVYLHENRTEGCTVDALASPGPQIAAFLRRHYEFINGKMVRIDRDSGPKRRRLRRRRRDSGGASAPSEIGPRDHRHFFAAAD</sequence>
<dbReference type="InterPro" id="IPR002110">
    <property type="entry name" value="Ankyrin_rpt"/>
</dbReference>
<evidence type="ECO:0000256" key="1">
    <source>
        <dbReference type="SAM" id="MobiDB-lite"/>
    </source>
</evidence>
<dbReference type="GeneID" id="34568360"/>
<dbReference type="Gene3D" id="1.25.40.20">
    <property type="entry name" value="Ankyrin repeat-containing domain"/>
    <property type="match status" value="2"/>
</dbReference>
<dbReference type="RefSeq" id="YP_009430113.1">
    <property type="nucleotide sequence ID" value="NC_022098.1"/>
</dbReference>
<feature type="compositionally biased region" description="Basic residues" evidence="1">
    <location>
        <begin position="441"/>
        <end position="450"/>
    </location>
</feature>
<name>A0A291ATU2_9VIRU</name>
<feature type="compositionally biased region" description="Basic residues" evidence="1">
    <location>
        <begin position="417"/>
        <end position="426"/>
    </location>
</feature>
<protein>
    <submittedName>
        <fullName evidence="2">Ankyrin repeat domain containing protein</fullName>
    </submittedName>
</protein>
<reference evidence="2 3" key="1">
    <citation type="journal article" date="2013" name="Science">
        <title>Pandoraviruses: amoeba viruses with genomes up to 2.5 Mb reaching that of parasitic eukaryotes.</title>
        <authorList>
            <person name="Philippe N."/>
            <person name="Legendre M."/>
            <person name="Doutre G."/>
            <person name="Coute Y."/>
            <person name="Poirot O."/>
            <person name="Lescot M."/>
            <person name="Arslan D."/>
            <person name="Seltzer V."/>
            <person name="Bertaux L."/>
            <person name="Bruley C."/>
            <person name="Garin J."/>
            <person name="Claverie J.M."/>
            <person name="Abergel C."/>
        </authorList>
    </citation>
    <scope>NUCLEOTIDE SEQUENCE [LARGE SCALE GENOMIC DNA]</scope>
</reference>
<dbReference type="SUPFAM" id="SSF48403">
    <property type="entry name" value="Ankyrin repeat"/>
    <property type="match status" value="1"/>
</dbReference>
<feature type="region of interest" description="Disordered" evidence="1">
    <location>
        <begin position="413"/>
        <end position="450"/>
    </location>
</feature>
<proteinExistence type="predicted"/>
<dbReference type="PANTHER" id="PTHR46586">
    <property type="entry name" value="ANKYRIN REPEAT-CONTAINING PROTEIN"/>
    <property type="match status" value="1"/>
</dbReference>
<gene>
    <name evidence="2" type="ORF">psal_cds_1042</name>
</gene>
<dbReference type="CDD" id="cd09917">
    <property type="entry name" value="F-box_SF"/>
    <property type="match status" value="1"/>
</dbReference>